<accession>A0A078ABK1</accession>
<keyword evidence="3" id="KW-1185">Reference proteome</keyword>
<dbReference type="AlphaFoldDB" id="A0A078ABK1"/>
<reference evidence="2 3" key="1">
    <citation type="submission" date="2014-06" db="EMBL/GenBank/DDBJ databases">
        <authorList>
            <person name="Swart Estienne"/>
        </authorList>
    </citation>
    <scope>NUCLEOTIDE SEQUENCE [LARGE SCALE GENOMIC DNA]</scope>
    <source>
        <strain evidence="2 3">130c</strain>
    </source>
</reference>
<feature type="compositionally biased region" description="Low complexity" evidence="1">
    <location>
        <begin position="322"/>
        <end position="336"/>
    </location>
</feature>
<feature type="region of interest" description="Disordered" evidence="1">
    <location>
        <begin position="483"/>
        <end position="503"/>
    </location>
</feature>
<evidence type="ECO:0000313" key="2">
    <source>
        <dbReference type="EMBL" id="CDW78957.1"/>
    </source>
</evidence>
<evidence type="ECO:0000256" key="1">
    <source>
        <dbReference type="SAM" id="MobiDB-lite"/>
    </source>
</evidence>
<name>A0A078ABK1_STYLE</name>
<dbReference type="InParanoid" id="A0A078ABK1"/>
<protein>
    <submittedName>
        <fullName evidence="2">Uncharacterized protein</fullName>
    </submittedName>
</protein>
<organism evidence="2 3">
    <name type="scientific">Stylonychia lemnae</name>
    <name type="common">Ciliate</name>
    <dbReference type="NCBI Taxonomy" id="5949"/>
    <lineage>
        <taxon>Eukaryota</taxon>
        <taxon>Sar</taxon>
        <taxon>Alveolata</taxon>
        <taxon>Ciliophora</taxon>
        <taxon>Intramacronucleata</taxon>
        <taxon>Spirotrichea</taxon>
        <taxon>Stichotrichia</taxon>
        <taxon>Sporadotrichida</taxon>
        <taxon>Oxytrichidae</taxon>
        <taxon>Stylonychinae</taxon>
        <taxon>Stylonychia</taxon>
    </lineage>
</organism>
<gene>
    <name evidence="2" type="primary">Contig16752.g17846</name>
    <name evidence="2" type="ORF">STYLEM_7942</name>
</gene>
<feature type="compositionally biased region" description="Basic and acidic residues" evidence="1">
    <location>
        <begin position="376"/>
        <end position="388"/>
    </location>
</feature>
<sequence>MPLRQQRKAQQQSKDILETGIIALKNYILIKGKEHDLCRRIHYSQPFSIVTTSQGQQIQVIAQANTYSNEMTAIYESETLTQKQIDKVVHEINSMLKQYQRDLIQKLSLSETIGFQFKVSFLISNQIVSKFISMDHKILIKINCQQALLCLGNKEIKLKNIKSFDIRSNTDKNNGCVDQYRIIMLLHNGKVYSLTTNLFNDRMSYQMDLMGGLAEHFKKLYLDFHSKKVSYELLKESQNKFLEEMNSRRCPSTNNICIEDGFNNLGNSFNSQKSNNSNNQHVAKVKSSKFRKVSLNKQLKELAAQKLKHGGSKINKDSQHCYNYTNNNNKENINIKNQRKGSDSRKNCEKLYQKIAKQIINKTSRNQLESSSNSYNDKRDESRQDSKNPHKKHIIMAQKLKQAKEQSKSPKNRQVASQPRGKSVESKCQTQRQLRLEKTSNGKRQLKRKPLQEISNIDAGSFFQQNSTPRFNKNNRLQNYFNKNDFSSPLDKAPSKNRSSGSKYMEEDFTLNEGRGIEIEFYDCKNDQNFISHEYRSPLQEHVKAPSDFMLKIQDTEPSFAKKLEIRQSHINGEQFISKQRSFEEKLTEKQITKTGDQRTKSTGEYGLKATYSQKSLLEFQEKMNRNFRAVDESSLNFNYLNSNGGNTLDKLNMNSCSLNPDSKDFQYNLINEMNNIKRELKDTKALLNSTLAQMSRYQHFENNKENIYIPQHIDKAIERTDIVLKNQLQKGILQVSPCKLRMSSCSKDKQSRVDSQQHQFDQQNQLRQSAFIKSVKQRRNGIQEKFSKLQNLELKNMFEQFIQQKQA</sequence>
<evidence type="ECO:0000313" key="3">
    <source>
        <dbReference type="Proteomes" id="UP000039865"/>
    </source>
</evidence>
<feature type="region of interest" description="Disordered" evidence="1">
    <location>
        <begin position="307"/>
        <end position="346"/>
    </location>
</feature>
<feature type="region of interest" description="Disordered" evidence="1">
    <location>
        <begin position="362"/>
        <end position="450"/>
    </location>
</feature>
<feature type="compositionally biased region" description="Polar residues" evidence="1">
    <location>
        <begin position="362"/>
        <end position="375"/>
    </location>
</feature>
<dbReference type="Proteomes" id="UP000039865">
    <property type="component" value="Unassembled WGS sequence"/>
</dbReference>
<proteinExistence type="predicted"/>
<dbReference type="EMBL" id="CCKQ01007567">
    <property type="protein sequence ID" value="CDW78957.1"/>
    <property type="molecule type" value="Genomic_DNA"/>
</dbReference>